<reference evidence="2" key="1">
    <citation type="submission" date="2022-08" db="EMBL/GenBank/DDBJ databases">
        <authorList>
            <person name="Gutierrez-Valencia J."/>
        </authorList>
    </citation>
    <scope>NUCLEOTIDE SEQUENCE</scope>
</reference>
<comment type="caution">
    <text evidence="2">The sequence shown here is derived from an EMBL/GenBank/DDBJ whole genome shotgun (WGS) entry which is preliminary data.</text>
</comment>
<dbReference type="AlphaFoldDB" id="A0AAV0M8Y8"/>
<dbReference type="EMBL" id="CAMGYJ010000007">
    <property type="protein sequence ID" value="CAI0443198.1"/>
    <property type="molecule type" value="Genomic_DNA"/>
</dbReference>
<feature type="region of interest" description="Disordered" evidence="1">
    <location>
        <begin position="1"/>
        <end position="29"/>
    </location>
</feature>
<evidence type="ECO:0000313" key="3">
    <source>
        <dbReference type="Proteomes" id="UP001154282"/>
    </source>
</evidence>
<feature type="compositionally biased region" description="Basic and acidic residues" evidence="1">
    <location>
        <begin position="53"/>
        <end position="69"/>
    </location>
</feature>
<sequence>PFPHSPSLFSVPTNDGDRRRQSQTAAAPPSSAPFFLCLLCFDLPSPSLFLCGNDEKERRNEDGEGDGRGSESVVIS</sequence>
<dbReference type="Proteomes" id="UP001154282">
    <property type="component" value="Unassembled WGS sequence"/>
</dbReference>
<protein>
    <submittedName>
        <fullName evidence="2">Uncharacterized protein</fullName>
    </submittedName>
</protein>
<gene>
    <name evidence="2" type="ORF">LITE_LOCUS27574</name>
</gene>
<name>A0AAV0M8Y8_9ROSI</name>
<feature type="non-terminal residue" evidence="2">
    <location>
        <position position="1"/>
    </location>
</feature>
<accession>A0AAV0M8Y8</accession>
<evidence type="ECO:0000256" key="1">
    <source>
        <dbReference type="SAM" id="MobiDB-lite"/>
    </source>
</evidence>
<organism evidence="2 3">
    <name type="scientific">Linum tenue</name>
    <dbReference type="NCBI Taxonomy" id="586396"/>
    <lineage>
        <taxon>Eukaryota</taxon>
        <taxon>Viridiplantae</taxon>
        <taxon>Streptophyta</taxon>
        <taxon>Embryophyta</taxon>
        <taxon>Tracheophyta</taxon>
        <taxon>Spermatophyta</taxon>
        <taxon>Magnoliopsida</taxon>
        <taxon>eudicotyledons</taxon>
        <taxon>Gunneridae</taxon>
        <taxon>Pentapetalae</taxon>
        <taxon>rosids</taxon>
        <taxon>fabids</taxon>
        <taxon>Malpighiales</taxon>
        <taxon>Linaceae</taxon>
        <taxon>Linum</taxon>
    </lineage>
</organism>
<feature type="region of interest" description="Disordered" evidence="1">
    <location>
        <begin position="51"/>
        <end position="76"/>
    </location>
</feature>
<keyword evidence="3" id="KW-1185">Reference proteome</keyword>
<evidence type="ECO:0000313" key="2">
    <source>
        <dbReference type="EMBL" id="CAI0443198.1"/>
    </source>
</evidence>
<proteinExistence type="predicted"/>